<feature type="domain" description="D-glucuronyl C5-epimerase C-terminal" evidence="2">
    <location>
        <begin position="149"/>
        <end position="329"/>
    </location>
</feature>
<evidence type="ECO:0000256" key="1">
    <source>
        <dbReference type="SAM" id="SignalP"/>
    </source>
</evidence>
<proteinExistence type="predicted"/>
<name>A0ABY4YKZ0_9MICO</name>
<sequence>MRVGRPRSVRAGVASAVAVVALATAAIGYQAPPLHFVETTCSPAPGAAYETSGYVPHPVDALPYARTARTVLALDDPRHTIDDSGVRVQPWEGQPDGVFHPVGLAMYALDQLESYRVTGDRAHLDRAVVNAEALLAGASADESGAMWFGYRFEHRLHRDDALTMSPPWFSGMAQGQVLSLLVRLHEETGQARWAQAAQATFASFAGDHALGEPHFRLAAANGCLWFEEYVDDDIPPTHVVNGHLYAVFGLYDYAVAFADSAAVELFDAGASTIRESFDSFRVPGQSSLYCATDYCAHTRWNPPNYHRGVVAQLEILAEMTDDPEFARMATLLRADFDE</sequence>
<dbReference type="PANTHER" id="PTHR13174:SF3">
    <property type="entry name" value="D-GLUCURONYL C5-EPIMERASE"/>
    <property type="match status" value="1"/>
</dbReference>
<dbReference type="InterPro" id="IPR010598">
    <property type="entry name" value="C5-epim_C"/>
</dbReference>
<dbReference type="EMBL" id="CP099490">
    <property type="protein sequence ID" value="USQ77226.1"/>
    <property type="molecule type" value="Genomic_DNA"/>
</dbReference>
<protein>
    <recommendedName>
        <fullName evidence="2">D-glucuronyl C5-epimerase C-terminal domain-containing protein</fullName>
    </recommendedName>
</protein>
<gene>
    <name evidence="3" type="ORF">NF557_04745</name>
</gene>
<reference evidence="3" key="1">
    <citation type="submission" date="2022-06" db="EMBL/GenBank/DDBJ databases">
        <title>Ornithinimicrobium JY.X270.</title>
        <authorList>
            <person name="Huang Y."/>
        </authorList>
    </citation>
    <scope>NUCLEOTIDE SEQUENCE</scope>
    <source>
        <strain evidence="3">JY.X270</strain>
    </source>
</reference>
<dbReference type="InterPro" id="IPR039721">
    <property type="entry name" value="C5-epimerase"/>
</dbReference>
<keyword evidence="1" id="KW-0732">Signal</keyword>
<feature type="chain" id="PRO_5045661256" description="D-glucuronyl C5-epimerase C-terminal domain-containing protein" evidence="1">
    <location>
        <begin position="26"/>
        <end position="338"/>
    </location>
</feature>
<evidence type="ECO:0000313" key="3">
    <source>
        <dbReference type="EMBL" id="USQ77226.1"/>
    </source>
</evidence>
<accession>A0ABY4YKZ0</accession>
<dbReference type="InterPro" id="IPR008928">
    <property type="entry name" value="6-hairpin_glycosidase_sf"/>
</dbReference>
<evidence type="ECO:0000313" key="4">
    <source>
        <dbReference type="Proteomes" id="UP001056535"/>
    </source>
</evidence>
<evidence type="ECO:0000259" key="2">
    <source>
        <dbReference type="Pfam" id="PF06662"/>
    </source>
</evidence>
<dbReference type="RefSeq" id="WP_252622134.1">
    <property type="nucleotide sequence ID" value="NZ_CP099490.1"/>
</dbReference>
<dbReference type="Pfam" id="PF06662">
    <property type="entry name" value="C5-epim_C"/>
    <property type="match status" value="1"/>
</dbReference>
<dbReference type="PANTHER" id="PTHR13174">
    <property type="entry name" value="D-GLUCURONYL C5-EPIMERASE"/>
    <property type="match status" value="1"/>
</dbReference>
<organism evidence="3 4">
    <name type="scientific">Ornithinimicrobium cryptoxanthini</name>
    <dbReference type="NCBI Taxonomy" id="2934161"/>
    <lineage>
        <taxon>Bacteria</taxon>
        <taxon>Bacillati</taxon>
        <taxon>Actinomycetota</taxon>
        <taxon>Actinomycetes</taxon>
        <taxon>Micrococcales</taxon>
        <taxon>Ornithinimicrobiaceae</taxon>
        <taxon>Ornithinimicrobium</taxon>
    </lineage>
</organism>
<feature type="signal peptide" evidence="1">
    <location>
        <begin position="1"/>
        <end position="25"/>
    </location>
</feature>
<dbReference type="SUPFAM" id="SSF48208">
    <property type="entry name" value="Six-hairpin glycosidases"/>
    <property type="match status" value="1"/>
</dbReference>
<dbReference type="Proteomes" id="UP001056535">
    <property type="component" value="Chromosome"/>
</dbReference>
<keyword evidence="4" id="KW-1185">Reference proteome</keyword>